<keyword evidence="1" id="KW-0732">Signal</keyword>
<dbReference type="Gene3D" id="2.60.120.890">
    <property type="entry name" value="BT2081, beta-jelly-roll domain"/>
    <property type="match status" value="1"/>
</dbReference>
<dbReference type="PROSITE" id="PS51257">
    <property type="entry name" value="PROKAR_LIPOPROTEIN"/>
    <property type="match status" value="1"/>
</dbReference>
<dbReference type="Pfam" id="PF13201">
    <property type="entry name" value="PCMD"/>
    <property type="match status" value="1"/>
</dbReference>
<dbReference type="OrthoDB" id="1466621at2"/>
<feature type="signal peptide" evidence="1">
    <location>
        <begin position="1"/>
        <end position="21"/>
    </location>
</feature>
<evidence type="ECO:0000256" key="1">
    <source>
        <dbReference type="SAM" id="SignalP"/>
    </source>
</evidence>
<sequence>MMNLLRTFVFLFFALIFAACSADMDTFGSSDYHVLKEIHFEEEAGKPSIYASEHKIVVTTIDVPDSMDTWDSVTISDIDMSHFASLHLVDSKFKSFPTDSAELDSLAREVSYVEKELKEGSKIRIPSSHLVYIVILSESGKPAIWQIEFSIPDVVAEPSSSAEEGYSSSSAEEVYSSSSANLNSDVSLSLEFADALGVQVSGDSILVEFPQGTDLSKVKLDTAIIFRKSSLSPAPSSVTDWSKAQSFTVTAEDGTEKTWTVIAYTTQSSATDLQMAFQDQFKVNRSGDTISVKLVYGSLVTDAVLDSFRIPAGASISPNPDSVKTWDASQAFTVTAEDGTVRTWTVLLSIAAEDETVSSDKELLSISAEKEISAATVDTSKKTVVLHLATASALSSVTVTLEISKTASHNLQTTALDLRTEQTFTITAEDASFETWTISADYPKSSAAVILSFTTDDFTSQVSISTAAKTIDVKIPAAQAIQLEKVYFSATYSDGAKKTSPMTDYLDLSDGSAEIIVTAEDGSTVIWTVFVTVSTSAPQITAMSIGSGKVSGIIDQSAGTIFFNMTYTEDLDLRKLTVQSLSLSDGASTRDLEEGSAYDFAKKKTVTVSNSAGDSKTYTIQAGYQYPNSDFNTWTDDAFGNRNDIEYWDNGNNSALASTKTLTTSAENETVIKMESKSAKILGIGRFAAGNMLIAYFNPKNVTTFAMTGYDDGNELIDFGRPFYGRPQYVEFDVQYKGLGDSCDLYLLLENRTATENNGKNQFRKSSDVNTLVASAWYRATTVESTEDPDVVSITDAERSGYKTIRLKLQYGKPNSASPIYNSSVFATSLKNSEGIDNHLVETDSPDDFDVTHIRVVVASSALGNVYEGSVGATLYCDAMRLIYE</sequence>
<keyword evidence="4" id="KW-1185">Reference proteome</keyword>
<dbReference type="GO" id="GO:0016787">
    <property type="term" value="F:hydrolase activity"/>
    <property type="evidence" value="ECO:0007669"/>
    <property type="project" value="UniProtKB-KW"/>
</dbReference>
<gene>
    <name evidence="3" type="ORF">BGX16_2821</name>
</gene>
<proteinExistence type="predicted"/>
<feature type="domain" description="Putative carbohydrate metabolism" evidence="2">
    <location>
        <begin position="631"/>
        <end position="883"/>
    </location>
</feature>
<feature type="chain" id="PRO_5014670338" evidence="1">
    <location>
        <begin position="22"/>
        <end position="885"/>
    </location>
</feature>
<keyword evidence="3" id="KW-0378">Hydrolase</keyword>
<evidence type="ECO:0000259" key="2">
    <source>
        <dbReference type="Pfam" id="PF13201"/>
    </source>
</evidence>
<name>A0A2M9AAL3_9BACT</name>
<organism evidence="3 4">
    <name type="scientific">Hallerella succinigenes</name>
    <dbReference type="NCBI Taxonomy" id="1896222"/>
    <lineage>
        <taxon>Bacteria</taxon>
        <taxon>Pseudomonadati</taxon>
        <taxon>Fibrobacterota</taxon>
        <taxon>Fibrobacteria</taxon>
        <taxon>Fibrobacterales</taxon>
        <taxon>Fibrobacteraceae</taxon>
        <taxon>Hallerella</taxon>
    </lineage>
</organism>
<dbReference type="Gene3D" id="2.60.40.2340">
    <property type="match status" value="5"/>
</dbReference>
<dbReference type="EMBL" id="PGEX01000001">
    <property type="protein sequence ID" value="PJJ42776.1"/>
    <property type="molecule type" value="Genomic_DNA"/>
</dbReference>
<reference evidence="3 4" key="1">
    <citation type="submission" date="2017-11" db="EMBL/GenBank/DDBJ databases">
        <title>Animal gut microbial communities from fecal samples from Wisconsin, USA.</title>
        <authorList>
            <person name="Neumann A."/>
        </authorList>
    </citation>
    <scope>NUCLEOTIDE SEQUENCE [LARGE SCALE GENOMIC DNA]</scope>
    <source>
        <strain evidence="3 4">UWS3</strain>
    </source>
</reference>
<dbReference type="InterPro" id="IPR038653">
    <property type="entry name" value="Put_CMD_sf"/>
</dbReference>
<dbReference type="InterPro" id="IPR025112">
    <property type="entry name" value="PCMD"/>
</dbReference>
<dbReference type="AlphaFoldDB" id="A0A2M9AAL3"/>
<dbReference type="Proteomes" id="UP000231134">
    <property type="component" value="Unassembled WGS sequence"/>
</dbReference>
<protein>
    <submittedName>
        <fullName evidence="3">Putative glycosyl hydrolase or carbohydrate binding protein</fullName>
    </submittedName>
</protein>
<evidence type="ECO:0000313" key="4">
    <source>
        <dbReference type="Proteomes" id="UP000231134"/>
    </source>
</evidence>
<evidence type="ECO:0000313" key="3">
    <source>
        <dbReference type="EMBL" id="PJJ42776.1"/>
    </source>
</evidence>
<comment type="caution">
    <text evidence="3">The sequence shown here is derived from an EMBL/GenBank/DDBJ whole genome shotgun (WGS) entry which is preliminary data.</text>
</comment>
<accession>A0A2M9AAL3</accession>